<evidence type="ECO:0000313" key="1">
    <source>
        <dbReference type="EMBL" id="EFI36200.1"/>
    </source>
</evidence>
<dbReference type="RefSeq" id="WP_008869322.1">
    <property type="nucleotide sequence ID" value="NZ_ACJN02000001.1"/>
</dbReference>
<sequence length="234" mass="26413">MPLRTWITVFILLFLPLLLSGCSQSPVPVSHPYSLQKQMQAAKHWEIVAQDLGRDISEMLQEGNLQDPRVNVASNDISPFSQALESYLVTDLTRSGIRITSDTEDAYQLYWSVQSVTHKASRNFNRVPPGTGLLMGALGYGTYKLIKDGNAFAQSIGAGAGLETVFVADSIFQNRIPHNEIIINATVQKDKDIYYRLSNTYYIRDLDTDHYHFSRDLYQADADVETRTFNVKSR</sequence>
<dbReference type="eggNOG" id="COG2885">
    <property type="taxonomic scope" value="Bacteria"/>
</dbReference>
<dbReference type="Proteomes" id="UP000005496">
    <property type="component" value="Unassembled WGS sequence"/>
</dbReference>
<comment type="caution">
    <text evidence="1">The sequence shown here is derived from an EMBL/GenBank/DDBJ whole genome shotgun (WGS) entry which is preliminary data.</text>
</comment>
<dbReference type="EMBL" id="ACJN02000001">
    <property type="protein sequence ID" value="EFI36200.1"/>
    <property type="molecule type" value="Genomic_DNA"/>
</dbReference>
<gene>
    <name evidence="1" type="ORF">Dthio_PD3656</name>
</gene>
<dbReference type="PROSITE" id="PS51257">
    <property type="entry name" value="PROKAR_LIPOPROTEIN"/>
    <property type="match status" value="1"/>
</dbReference>
<evidence type="ECO:0000313" key="2">
    <source>
        <dbReference type="Proteomes" id="UP000005496"/>
    </source>
</evidence>
<keyword evidence="2" id="KW-1185">Reference proteome</keyword>
<accession>D6SJZ7</accession>
<dbReference type="AlphaFoldDB" id="D6SJZ7"/>
<name>D6SJZ7_9BACT</name>
<protein>
    <submittedName>
        <fullName evidence="1">OmpA/MotB domain protein</fullName>
    </submittedName>
</protein>
<dbReference type="OrthoDB" id="6891340at2"/>
<organism evidence="1 2">
    <name type="scientific">Desulfonatronospira thiodismutans ASO3-1</name>
    <dbReference type="NCBI Taxonomy" id="555779"/>
    <lineage>
        <taxon>Bacteria</taxon>
        <taxon>Pseudomonadati</taxon>
        <taxon>Thermodesulfobacteriota</taxon>
        <taxon>Desulfovibrionia</taxon>
        <taxon>Desulfovibrionales</taxon>
        <taxon>Desulfonatronovibrionaceae</taxon>
        <taxon>Desulfonatronospira</taxon>
    </lineage>
</organism>
<proteinExistence type="predicted"/>
<reference evidence="1" key="1">
    <citation type="submission" date="2010-05" db="EMBL/GenBank/DDBJ databases">
        <title>The draft genome of Desulfonatronospira thiodismutans ASO3-1.</title>
        <authorList>
            <consortium name="US DOE Joint Genome Institute (JGI-PGF)"/>
            <person name="Lucas S."/>
            <person name="Copeland A."/>
            <person name="Lapidus A."/>
            <person name="Cheng J.-F."/>
            <person name="Bruce D."/>
            <person name="Goodwin L."/>
            <person name="Pitluck S."/>
            <person name="Chertkov O."/>
            <person name="Brettin T."/>
            <person name="Detter J.C."/>
            <person name="Han C."/>
            <person name="Land M.L."/>
            <person name="Hauser L."/>
            <person name="Kyrpides N."/>
            <person name="Mikhailova N."/>
            <person name="Muyzer G."/>
            <person name="Woyke T."/>
        </authorList>
    </citation>
    <scope>NUCLEOTIDE SEQUENCE [LARGE SCALE GENOMIC DNA]</scope>
    <source>
        <strain evidence="1">ASO3-1</strain>
    </source>
</reference>